<reference evidence="3 4" key="1">
    <citation type="submission" date="2023-01" db="EMBL/GenBank/DDBJ databases">
        <title>Analysis of 21 Apiospora genomes using comparative genomics revels a genus with tremendous synthesis potential of carbohydrate active enzymes and secondary metabolites.</title>
        <authorList>
            <person name="Sorensen T."/>
        </authorList>
    </citation>
    <scope>NUCLEOTIDE SEQUENCE [LARGE SCALE GENOMIC DNA]</scope>
    <source>
        <strain evidence="3 4">CBS 33761</strain>
    </source>
</reference>
<keyword evidence="4" id="KW-1185">Reference proteome</keyword>
<evidence type="ECO:0000256" key="1">
    <source>
        <dbReference type="SAM" id="MobiDB-lite"/>
    </source>
</evidence>
<proteinExistence type="predicted"/>
<dbReference type="Proteomes" id="UP001444661">
    <property type="component" value="Unassembled WGS sequence"/>
</dbReference>
<dbReference type="EMBL" id="JAQQWK010000005">
    <property type="protein sequence ID" value="KAK8041729.1"/>
    <property type="molecule type" value="Genomic_DNA"/>
</dbReference>
<accession>A0ABR1T566</accession>
<evidence type="ECO:0000313" key="4">
    <source>
        <dbReference type="Proteomes" id="UP001444661"/>
    </source>
</evidence>
<organism evidence="3 4">
    <name type="scientific">Apiospora rasikravindrae</name>
    <dbReference type="NCBI Taxonomy" id="990691"/>
    <lineage>
        <taxon>Eukaryota</taxon>
        <taxon>Fungi</taxon>
        <taxon>Dikarya</taxon>
        <taxon>Ascomycota</taxon>
        <taxon>Pezizomycotina</taxon>
        <taxon>Sordariomycetes</taxon>
        <taxon>Xylariomycetidae</taxon>
        <taxon>Amphisphaeriales</taxon>
        <taxon>Apiosporaceae</taxon>
        <taxon>Apiospora</taxon>
    </lineage>
</organism>
<keyword evidence="2" id="KW-0812">Transmembrane</keyword>
<gene>
    <name evidence="3" type="ORF">PG993_006252</name>
</gene>
<feature type="transmembrane region" description="Helical" evidence="2">
    <location>
        <begin position="99"/>
        <end position="116"/>
    </location>
</feature>
<evidence type="ECO:0000256" key="2">
    <source>
        <dbReference type="SAM" id="Phobius"/>
    </source>
</evidence>
<feature type="compositionally biased region" description="Basic and acidic residues" evidence="1">
    <location>
        <begin position="7"/>
        <end position="18"/>
    </location>
</feature>
<comment type="caution">
    <text evidence="3">The sequence shown here is derived from an EMBL/GenBank/DDBJ whole genome shotgun (WGS) entry which is preliminary data.</text>
</comment>
<evidence type="ECO:0000313" key="3">
    <source>
        <dbReference type="EMBL" id="KAK8041729.1"/>
    </source>
</evidence>
<feature type="compositionally biased region" description="Polar residues" evidence="1">
    <location>
        <begin position="33"/>
        <end position="44"/>
    </location>
</feature>
<sequence>MVLKGPEPQREPQREPKMRFSPPPSAQEFEPVGNSSVPATTAARSTHRNTDETFGSIMLQLCVMLALPAITLLALEVYSPTAKQYQGDHPLRATVVRNLVYWGNWVFLFYNIYMTFRPSLVRRRHLSGVY</sequence>
<feature type="region of interest" description="Disordered" evidence="1">
    <location>
        <begin position="1"/>
        <end position="48"/>
    </location>
</feature>
<name>A0ABR1T566_9PEZI</name>
<keyword evidence="2" id="KW-1133">Transmembrane helix</keyword>
<keyword evidence="2" id="KW-0472">Membrane</keyword>
<feature type="transmembrane region" description="Helical" evidence="2">
    <location>
        <begin position="57"/>
        <end position="79"/>
    </location>
</feature>
<protein>
    <submittedName>
        <fullName evidence="3">Uncharacterized protein</fullName>
    </submittedName>
</protein>